<evidence type="ECO:0000256" key="4">
    <source>
        <dbReference type="RuleBase" id="RU369044"/>
    </source>
</evidence>
<dbReference type="Pfam" id="PF05287">
    <property type="entry name" value="PMG"/>
    <property type="match status" value="1"/>
</dbReference>
<gene>
    <name evidence="5" type="ORF">mMyoMyo1_007523</name>
</gene>
<dbReference type="OrthoDB" id="9444590at2759"/>
<organism evidence="5 6">
    <name type="scientific">Myotis myotis</name>
    <name type="common">Greater mouse-eared bat</name>
    <name type="synonym">Vespertilio myotis</name>
    <dbReference type="NCBI Taxonomy" id="51298"/>
    <lineage>
        <taxon>Eukaryota</taxon>
        <taxon>Metazoa</taxon>
        <taxon>Chordata</taxon>
        <taxon>Craniata</taxon>
        <taxon>Vertebrata</taxon>
        <taxon>Euteleostomi</taxon>
        <taxon>Mammalia</taxon>
        <taxon>Eutheria</taxon>
        <taxon>Laurasiatheria</taxon>
        <taxon>Chiroptera</taxon>
        <taxon>Yangochiroptera</taxon>
        <taxon>Vespertilionidae</taxon>
        <taxon>Myotis</taxon>
    </lineage>
</organism>
<reference evidence="5 6" key="1">
    <citation type="journal article" date="2020" name="Nature">
        <title>Six reference-quality genomes reveal evolution of bat adaptations.</title>
        <authorList>
            <person name="Jebb D."/>
            <person name="Huang Z."/>
            <person name="Pippel M."/>
            <person name="Hughes G.M."/>
            <person name="Lavrichenko K."/>
            <person name="Devanna P."/>
            <person name="Winkler S."/>
            <person name="Jermiin L.S."/>
            <person name="Skirmuntt E.C."/>
            <person name="Katzourakis A."/>
            <person name="Burkitt-Gray L."/>
            <person name="Ray D.A."/>
            <person name="Sullivan K.A.M."/>
            <person name="Roscito J.G."/>
            <person name="Kirilenko B.M."/>
            <person name="Davalos L.M."/>
            <person name="Corthals A.P."/>
            <person name="Power M.L."/>
            <person name="Jones G."/>
            <person name="Ransome R.D."/>
            <person name="Dechmann D.K.N."/>
            <person name="Locatelli A.G."/>
            <person name="Puechmaille S.J."/>
            <person name="Fedrigo O."/>
            <person name="Jarvis E.D."/>
            <person name="Hiller M."/>
            <person name="Vernes S.C."/>
            <person name="Myers E.W."/>
            <person name="Teeling E.C."/>
        </authorList>
    </citation>
    <scope>NUCLEOTIDE SEQUENCE [LARGE SCALE GENOMIC DNA]</scope>
    <source>
        <strain evidence="5">MMyoMyo1</strain>
        <tissue evidence="5">Flight muscle</tissue>
    </source>
</reference>
<dbReference type="VEuPathDB" id="HostDB:LOC118676943"/>
<dbReference type="GO" id="GO:0005829">
    <property type="term" value="C:cytosol"/>
    <property type="evidence" value="ECO:0007669"/>
    <property type="project" value="UniProtKB-ARBA"/>
</dbReference>
<keyword evidence="1" id="KW-0677">Repeat</keyword>
<evidence type="ECO:0000256" key="1">
    <source>
        <dbReference type="ARBA" id="ARBA00022737"/>
    </source>
</evidence>
<protein>
    <recommendedName>
        <fullName evidence="4">Keratin-associated protein</fullName>
    </recommendedName>
</protein>
<keyword evidence="2 4" id="KW-0416">Keratin</keyword>
<comment type="subunit">
    <text evidence="4">Interacts with hair keratins.</text>
</comment>
<accession>A0A7J7ZWZ7</accession>
<dbReference type="AlphaFoldDB" id="A0A7J7ZWZ7"/>
<dbReference type="PANTHER" id="PTHR23260:SF9">
    <property type="entry name" value="KERATIN-ASSOCIATED PROTEIN 11-1"/>
    <property type="match status" value="1"/>
</dbReference>
<evidence type="ECO:0000256" key="2">
    <source>
        <dbReference type="ARBA" id="ARBA00022744"/>
    </source>
</evidence>
<sequence>MSYHCSPRTGSARPLAGACPVPGVPGASGSTHDVDYLSGICLPSSFQTGSWLLDHCAQEPSGEPPACPPASRVASPGRVACSRQPARVASPCSTACSRPLTFVSSSCKPAGGSAVCQPGGAPRTYKRPCVSSCRRTC</sequence>
<comment type="function">
    <text evidence="4">In the hair cortex, hair keratin intermediate filaments are embedded in an interfilamentous matrix, consisting of hair keratin-associated proteins (KRTAP), which are essential for the formation of a rigid and resistant hair shaft through their extensive disulfide bond cross-linking with abundant cysteine residues of hair keratins. The matrix proteins include the high-sulfur and high-glycine-tyrosine keratins.</text>
</comment>
<keyword evidence="6" id="KW-1185">Reference proteome</keyword>
<dbReference type="GO" id="GO:0045095">
    <property type="term" value="C:keratin filament"/>
    <property type="evidence" value="ECO:0007669"/>
    <property type="project" value="UniProtKB-UniRule"/>
</dbReference>
<dbReference type="InterPro" id="IPR007659">
    <property type="entry name" value="Keratin_matx"/>
</dbReference>
<proteinExistence type="inferred from homology"/>
<evidence type="ECO:0000313" key="6">
    <source>
        <dbReference type="Proteomes" id="UP000527355"/>
    </source>
</evidence>
<evidence type="ECO:0000256" key="3">
    <source>
        <dbReference type="ARBA" id="ARBA00034495"/>
    </source>
</evidence>
<evidence type="ECO:0000313" key="5">
    <source>
        <dbReference type="EMBL" id="KAF6378589.1"/>
    </source>
</evidence>
<comment type="caution">
    <text evidence="5">The sequence shown here is derived from an EMBL/GenBank/DDBJ whole genome shotgun (WGS) entry which is preliminary data.</text>
</comment>
<name>A0A7J7ZWZ7_MYOMY</name>
<dbReference type="GO" id="GO:0005198">
    <property type="term" value="F:structural molecule activity"/>
    <property type="evidence" value="ECO:0007669"/>
    <property type="project" value="InterPro"/>
</dbReference>
<dbReference type="Proteomes" id="UP000527355">
    <property type="component" value="Unassembled WGS sequence"/>
</dbReference>
<dbReference type="InterPro" id="IPR007951">
    <property type="entry name" value="KRTAP_PMG"/>
</dbReference>
<dbReference type="EMBL" id="JABWUV010000002">
    <property type="protein sequence ID" value="KAF6378589.1"/>
    <property type="molecule type" value="Genomic_DNA"/>
</dbReference>
<comment type="similarity">
    <text evidence="3 4">Belongs to the PMG family.</text>
</comment>
<dbReference type="PANTHER" id="PTHR23260">
    <property type="entry name" value="KERATIN ASSOCIATED PROTEIN 3-3-RELATED"/>
    <property type="match status" value="1"/>
</dbReference>